<dbReference type="InterPro" id="IPR029033">
    <property type="entry name" value="His_PPase_superfam"/>
</dbReference>
<dbReference type="KEGG" id="abe:ARB_03063"/>
<dbReference type="CDD" id="cd07061">
    <property type="entry name" value="HP_HAP_like"/>
    <property type="match status" value="1"/>
</dbReference>
<feature type="transmembrane region" description="Helical" evidence="2">
    <location>
        <begin position="648"/>
        <end position="667"/>
    </location>
</feature>
<evidence type="ECO:0000256" key="1">
    <source>
        <dbReference type="ARBA" id="ARBA00005375"/>
    </source>
</evidence>
<dbReference type="SUPFAM" id="SSF53254">
    <property type="entry name" value="Phosphoglycerate mutase-like"/>
    <property type="match status" value="1"/>
</dbReference>
<dbReference type="STRING" id="663331.D4B3M4"/>
<dbReference type="eggNOG" id="ENOG502SM2K">
    <property type="taxonomic scope" value="Eukaryota"/>
</dbReference>
<feature type="signal peptide" evidence="3">
    <location>
        <begin position="1"/>
        <end position="17"/>
    </location>
</feature>
<dbReference type="EMBL" id="ABSU01000034">
    <property type="protein sequence ID" value="EFE29722.1"/>
    <property type="molecule type" value="Genomic_DNA"/>
</dbReference>
<keyword evidence="2" id="KW-0472">Membrane</keyword>
<dbReference type="Pfam" id="PF00328">
    <property type="entry name" value="His_Phos_2"/>
    <property type="match status" value="1"/>
</dbReference>
<feature type="transmembrane region" description="Helical" evidence="2">
    <location>
        <begin position="596"/>
        <end position="627"/>
    </location>
</feature>
<gene>
    <name evidence="4" type="ORF">ARB_03063</name>
</gene>
<reference evidence="5" key="1">
    <citation type="journal article" date="2011" name="Genome Biol.">
        <title>Comparative and functional genomics provide insights into the pathogenicity of dermatophytic fungi.</title>
        <authorList>
            <person name="Burmester A."/>
            <person name="Shelest E."/>
            <person name="Gloeckner G."/>
            <person name="Heddergott C."/>
            <person name="Schindler S."/>
            <person name="Staib P."/>
            <person name="Heidel A."/>
            <person name="Felder M."/>
            <person name="Petzold A."/>
            <person name="Szafranski K."/>
            <person name="Feuermann M."/>
            <person name="Pedruzzi I."/>
            <person name="Priebe S."/>
            <person name="Groth M."/>
            <person name="Winkler R."/>
            <person name="Li W."/>
            <person name="Kniemeyer O."/>
            <person name="Schroeckh V."/>
            <person name="Hertweck C."/>
            <person name="Hube B."/>
            <person name="White T.C."/>
            <person name="Platzer M."/>
            <person name="Guthke R."/>
            <person name="Heitman J."/>
            <person name="Woestemeyer J."/>
            <person name="Zipfel P.F."/>
            <person name="Monod M."/>
            <person name="Brakhage A.A."/>
        </authorList>
    </citation>
    <scope>NUCLEOTIDE SEQUENCE [LARGE SCALE GENOMIC DNA]</scope>
    <source>
        <strain evidence="5">ATCC MYA-4681 / CBS 112371</strain>
    </source>
</reference>
<dbReference type="RefSeq" id="XP_003010362.1">
    <property type="nucleotide sequence ID" value="XM_003010316.1"/>
</dbReference>
<feature type="transmembrane region" description="Helical" evidence="2">
    <location>
        <begin position="673"/>
        <end position="695"/>
    </location>
</feature>
<organism evidence="4 5">
    <name type="scientific">Arthroderma benhamiae (strain ATCC MYA-4681 / CBS 112371)</name>
    <name type="common">Trichophyton mentagrophytes</name>
    <dbReference type="NCBI Taxonomy" id="663331"/>
    <lineage>
        <taxon>Eukaryota</taxon>
        <taxon>Fungi</taxon>
        <taxon>Dikarya</taxon>
        <taxon>Ascomycota</taxon>
        <taxon>Pezizomycotina</taxon>
        <taxon>Eurotiomycetes</taxon>
        <taxon>Eurotiomycetidae</taxon>
        <taxon>Onygenales</taxon>
        <taxon>Arthrodermataceae</taxon>
        <taxon>Trichophyton</taxon>
    </lineage>
</organism>
<sequence>MLAIYFFFLFFFTHAFAQDNRRPITWGSVVFTRHGETAPLGAVGAHALTPVGAQQLVGAGRAFRQRYITPHRNPNLSFFNVNGLSPVLNNDEIEISSTPEPNVVSSAQAFMQGLYPPTPELASFRGLLSSATDPNGHLIDYPLNGYQYPVISTYRAEDPMSAHISGHKNCPQHTNAVRAFAASKEFHDVFDSTQAFYSNIYSRILFGVYSRDMASIYHATTVYDYLNYQYTYNSTARDIISRTDVDTARQYANQWAHATSSGADVHWSKDRVLAIAGRSLAYTIMRSLQQNERSKGSFNKLSLIFGGYEPLMAFLEIVVSKPYREGLSGLPNHGASVMLELFSMAEDGVAEFPTDISKLMVRLLIRNGTDASDFESQFKPYPMFETNNKETAMPYKEFVDQMVFNMKSTSEWCRSCNGQENFCYQYAEHKSTKKCDFTTLPPLDTGALIGLGAVSFGLLTLALSCLFCMWRGHRHRKKLRWNHVDTENNASIINPGSSHDIRVSAPSSIAPSNESNASSYNEDIEMILSPACQPVKIAATHQEATRSLCLCKKQPTIPIYTTYITYLTYTTCTTCTMFVEFSSFDIYGHHVLSYLLLFPILLFISVSTYNSCIVCFDYRILCIILLITEIHTPKRTTIIYPGKKKTNSSYHLSSSFIVLFSYSFSLLSSHFFFLYYITVILPSSSLLLLSSAFHLTKLALSYGQENFLFQAIIQPKRATEILIRL</sequence>
<evidence type="ECO:0000313" key="5">
    <source>
        <dbReference type="Proteomes" id="UP000008866"/>
    </source>
</evidence>
<name>D4B3M4_ARTBC</name>
<dbReference type="Proteomes" id="UP000008866">
    <property type="component" value="Unassembled WGS sequence"/>
</dbReference>
<dbReference type="InterPro" id="IPR050645">
    <property type="entry name" value="Histidine_acid_phosphatase"/>
</dbReference>
<evidence type="ECO:0000256" key="3">
    <source>
        <dbReference type="SAM" id="SignalP"/>
    </source>
</evidence>
<keyword evidence="2" id="KW-0812">Transmembrane</keyword>
<dbReference type="PANTHER" id="PTHR11567">
    <property type="entry name" value="ACID PHOSPHATASE-RELATED"/>
    <property type="match status" value="1"/>
</dbReference>
<keyword evidence="3" id="KW-0732">Signal</keyword>
<protein>
    <recommendedName>
        <fullName evidence="6">Histidine acid phosphatase</fullName>
    </recommendedName>
</protein>
<accession>D4B3M4</accession>
<dbReference type="InterPro" id="IPR000560">
    <property type="entry name" value="His_Pase_clade-2"/>
</dbReference>
<dbReference type="PANTHER" id="PTHR11567:SF127">
    <property type="entry name" value="HISTIDINE ACID PHOSPHATASE"/>
    <property type="match status" value="1"/>
</dbReference>
<comment type="caution">
    <text evidence="4">The sequence shown here is derived from an EMBL/GenBank/DDBJ whole genome shotgun (WGS) entry which is preliminary data.</text>
</comment>
<feature type="transmembrane region" description="Helical" evidence="2">
    <location>
        <begin position="447"/>
        <end position="470"/>
    </location>
</feature>
<feature type="chain" id="PRO_5003054474" description="Histidine acid phosphatase" evidence="3">
    <location>
        <begin position="18"/>
        <end position="725"/>
    </location>
</feature>
<dbReference type="Gene3D" id="3.40.50.1240">
    <property type="entry name" value="Phosphoglycerate mutase-like"/>
    <property type="match status" value="1"/>
</dbReference>
<dbReference type="HOGENOM" id="CLU_023111_0_0_1"/>
<keyword evidence="2" id="KW-1133">Transmembrane helix</keyword>
<evidence type="ECO:0000313" key="4">
    <source>
        <dbReference type="EMBL" id="EFE29722.1"/>
    </source>
</evidence>
<comment type="similarity">
    <text evidence="1">Belongs to the histidine acid phosphatase family.</text>
</comment>
<dbReference type="GO" id="GO:0016791">
    <property type="term" value="F:phosphatase activity"/>
    <property type="evidence" value="ECO:0007669"/>
    <property type="project" value="TreeGrafter"/>
</dbReference>
<evidence type="ECO:0000256" key="2">
    <source>
        <dbReference type="SAM" id="Phobius"/>
    </source>
</evidence>
<proteinExistence type="inferred from homology"/>
<dbReference type="GeneID" id="9525714"/>
<dbReference type="AlphaFoldDB" id="D4B3M4"/>
<feature type="transmembrane region" description="Helical" evidence="2">
    <location>
        <begin position="563"/>
        <end position="584"/>
    </location>
</feature>
<keyword evidence="5" id="KW-1185">Reference proteome</keyword>
<evidence type="ECO:0008006" key="6">
    <source>
        <dbReference type="Google" id="ProtNLM"/>
    </source>
</evidence>